<evidence type="ECO:0000313" key="9">
    <source>
        <dbReference type="EMBL" id="KAJ8953462.1"/>
    </source>
</evidence>
<dbReference type="InterPro" id="IPR027806">
    <property type="entry name" value="HARBI1_dom"/>
</dbReference>
<sequence>MKYNRNKKLWVRPIFTERMKRMQGHSENLIMEMRLNDPEKYFNYLRMTPLMFDKLLEIVGPQIERQCFVRDPIPVTTRLELTLRYLADGSTWRHAIKDIMQIITNFTGGGIVTKNFILNFQSQSIDHCPLSPISHIIHSQAGRLRQAPRSQIPQNISLPRSLNCGPRLRLEIHAGHLTKKWTNFIHKPIQPEETLVVTLSLEFFSHAIYPVGLCRAPLWLKTKELDEETSLLTLFGYLVNLLRVCLLHSVWAHRQLEKLLKKLSMYCGRSYNQNTCQFHLQKCLKILESKEYFKVWNFPNCLRALDGKHVKIKCPSHSGSMYYNYKQYFSIVLQGVCDVKYRFTMIDVGGFGTFQSSNMYKLLSKKKLNIPEDRCLPNTNIKMPFRLSRAHKTIECSFGILYSKWRILSKAIETDEKTADKIKANQSNMCFTKCDY</sequence>
<comment type="caution">
    <text evidence="9">The sequence shown here is derived from an EMBL/GenBank/DDBJ whole genome shotgun (WGS) entry which is preliminary data.</text>
</comment>
<evidence type="ECO:0000259" key="8">
    <source>
        <dbReference type="Pfam" id="PF13359"/>
    </source>
</evidence>
<dbReference type="GO" id="GO:0004518">
    <property type="term" value="F:nuclease activity"/>
    <property type="evidence" value="ECO:0007669"/>
    <property type="project" value="UniProtKB-KW"/>
</dbReference>
<dbReference type="Proteomes" id="UP001162162">
    <property type="component" value="Unassembled WGS sequence"/>
</dbReference>
<dbReference type="GO" id="GO:0016787">
    <property type="term" value="F:hydrolase activity"/>
    <property type="evidence" value="ECO:0007669"/>
    <property type="project" value="UniProtKB-KW"/>
</dbReference>
<dbReference type="Pfam" id="PF13359">
    <property type="entry name" value="DDE_Tnp_4"/>
    <property type="match status" value="1"/>
</dbReference>
<keyword evidence="5" id="KW-0479">Metal-binding</keyword>
<accession>A0AAV8YRM4</accession>
<evidence type="ECO:0000256" key="1">
    <source>
        <dbReference type="ARBA" id="ARBA00001968"/>
    </source>
</evidence>
<comment type="cofactor">
    <cofactor evidence="1">
        <name>a divalent metal cation</name>
        <dbReference type="ChEBI" id="CHEBI:60240"/>
    </cofactor>
</comment>
<evidence type="ECO:0000256" key="3">
    <source>
        <dbReference type="ARBA" id="ARBA00006958"/>
    </source>
</evidence>
<protein>
    <recommendedName>
        <fullName evidence="8">DDE Tnp4 domain-containing protein</fullName>
    </recommendedName>
</protein>
<feature type="domain" description="DDE Tnp4" evidence="8">
    <location>
        <begin position="305"/>
        <end position="357"/>
    </location>
</feature>
<keyword evidence="6" id="KW-0378">Hydrolase</keyword>
<evidence type="ECO:0000256" key="4">
    <source>
        <dbReference type="ARBA" id="ARBA00022722"/>
    </source>
</evidence>
<keyword evidence="10" id="KW-1185">Reference proteome</keyword>
<dbReference type="AlphaFoldDB" id="A0AAV8YRM4"/>
<dbReference type="InterPro" id="IPR045249">
    <property type="entry name" value="HARBI1-like"/>
</dbReference>
<name>A0AAV8YRM4_9CUCU</name>
<keyword evidence="7" id="KW-0539">Nucleus</keyword>
<proteinExistence type="inferred from homology"/>
<gene>
    <name evidence="9" type="ORF">NQ318_023581</name>
</gene>
<evidence type="ECO:0000256" key="6">
    <source>
        <dbReference type="ARBA" id="ARBA00022801"/>
    </source>
</evidence>
<dbReference type="PANTHER" id="PTHR22930:SF269">
    <property type="entry name" value="NUCLEASE HARBI1-LIKE PROTEIN"/>
    <property type="match status" value="1"/>
</dbReference>
<evidence type="ECO:0000256" key="5">
    <source>
        <dbReference type="ARBA" id="ARBA00022723"/>
    </source>
</evidence>
<comment type="similarity">
    <text evidence="3">Belongs to the HARBI1 family.</text>
</comment>
<comment type="subcellular location">
    <subcellularLocation>
        <location evidence="2">Nucleus</location>
    </subcellularLocation>
</comment>
<dbReference type="PANTHER" id="PTHR22930">
    <property type="match status" value="1"/>
</dbReference>
<evidence type="ECO:0000256" key="2">
    <source>
        <dbReference type="ARBA" id="ARBA00004123"/>
    </source>
</evidence>
<organism evidence="9 10">
    <name type="scientific">Aromia moschata</name>
    <dbReference type="NCBI Taxonomy" id="1265417"/>
    <lineage>
        <taxon>Eukaryota</taxon>
        <taxon>Metazoa</taxon>
        <taxon>Ecdysozoa</taxon>
        <taxon>Arthropoda</taxon>
        <taxon>Hexapoda</taxon>
        <taxon>Insecta</taxon>
        <taxon>Pterygota</taxon>
        <taxon>Neoptera</taxon>
        <taxon>Endopterygota</taxon>
        <taxon>Coleoptera</taxon>
        <taxon>Polyphaga</taxon>
        <taxon>Cucujiformia</taxon>
        <taxon>Chrysomeloidea</taxon>
        <taxon>Cerambycidae</taxon>
        <taxon>Cerambycinae</taxon>
        <taxon>Callichromatini</taxon>
        <taxon>Aromia</taxon>
    </lineage>
</organism>
<evidence type="ECO:0000256" key="7">
    <source>
        <dbReference type="ARBA" id="ARBA00023242"/>
    </source>
</evidence>
<evidence type="ECO:0000313" key="10">
    <source>
        <dbReference type="Proteomes" id="UP001162162"/>
    </source>
</evidence>
<dbReference type="GO" id="GO:0046872">
    <property type="term" value="F:metal ion binding"/>
    <property type="evidence" value="ECO:0007669"/>
    <property type="project" value="UniProtKB-KW"/>
</dbReference>
<dbReference type="EMBL" id="JAPWTK010000056">
    <property type="protein sequence ID" value="KAJ8953462.1"/>
    <property type="molecule type" value="Genomic_DNA"/>
</dbReference>
<dbReference type="GO" id="GO:0005634">
    <property type="term" value="C:nucleus"/>
    <property type="evidence" value="ECO:0007669"/>
    <property type="project" value="UniProtKB-SubCell"/>
</dbReference>
<keyword evidence="4" id="KW-0540">Nuclease</keyword>
<reference evidence="9" key="1">
    <citation type="journal article" date="2023" name="Insect Mol. Biol.">
        <title>Genome sequencing provides insights into the evolution of gene families encoding plant cell wall-degrading enzymes in longhorned beetles.</title>
        <authorList>
            <person name="Shin N.R."/>
            <person name="Okamura Y."/>
            <person name="Kirsch R."/>
            <person name="Pauchet Y."/>
        </authorList>
    </citation>
    <scope>NUCLEOTIDE SEQUENCE</scope>
    <source>
        <strain evidence="9">AMC_N1</strain>
    </source>
</reference>